<name>A0ABM5YMH1_9ALTE</name>
<evidence type="ECO:0000256" key="1">
    <source>
        <dbReference type="ARBA" id="ARBA00009388"/>
    </source>
</evidence>
<dbReference type="PROSITE" id="PS50006">
    <property type="entry name" value="FHA_DOMAIN"/>
    <property type="match status" value="1"/>
</dbReference>
<dbReference type="SUPFAM" id="SSF49879">
    <property type="entry name" value="SMAD/FHA domain"/>
    <property type="match status" value="1"/>
</dbReference>
<feature type="compositionally biased region" description="Low complexity" evidence="6">
    <location>
        <begin position="643"/>
        <end position="660"/>
    </location>
</feature>
<evidence type="ECO:0000256" key="3">
    <source>
        <dbReference type="ARBA" id="ARBA00022801"/>
    </source>
</evidence>
<feature type="region of interest" description="Disordered" evidence="6">
    <location>
        <begin position="545"/>
        <end position="594"/>
    </location>
</feature>
<keyword evidence="7" id="KW-0472">Membrane</keyword>
<dbReference type="PANTHER" id="PTHR33794:SF1">
    <property type="entry name" value="BACILLOLYSIN"/>
    <property type="match status" value="1"/>
</dbReference>
<evidence type="ECO:0000313" key="11">
    <source>
        <dbReference type="Proteomes" id="UP000056750"/>
    </source>
</evidence>
<reference evidence="10 11" key="1">
    <citation type="submission" date="2015-12" db="EMBL/GenBank/DDBJ databases">
        <title>Intraspecies pangenome expansion in the marine bacterium Alteromonas.</title>
        <authorList>
            <person name="Lopez-Perez M."/>
            <person name="Rodriguez-Valera F."/>
        </authorList>
    </citation>
    <scope>NUCLEOTIDE SEQUENCE [LARGE SCALE GENOMIC DNA]</scope>
    <source>
        <strain evidence="10 11">LMG 21861</strain>
    </source>
</reference>
<evidence type="ECO:0000256" key="7">
    <source>
        <dbReference type="SAM" id="Phobius"/>
    </source>
</evidence>
<evidence type="ECO:0000256" key="2">
    <source>
        <dbReference type="ARBA" id="ARBA00022670"/>
    </source>
</evidence>
<keyword evidence="8" id="KW-0732">Signal</keyword>
<gene>
    <name evidence="10" type="ORF">AVL57_17690</name>
</gene>
<feature type="region of interest" description="Disordered" evidence="6">
    <location>
        <begin position="643"/>
        <end position="684"/>
    </location>
</feature>
<keyword evidence="4" id="KW-0862">Zinc</keyword>
<dbReference type="EMBL" id="CP013926">
    <property type="protein sequence ID" value="AMJ75633.1"/>
    <property type="molecule type" value="Genomic_DNA"/>
</dbReference>
<dbReference type="Pfam" id="PF00498">
    <property type="entry name" value="FHA"/>
    <property type="match status" value="1"/>
</dbReference>
<protein>
    <recommendedName>
        <fullName evidence="9">FHA domain-containing protein</fullName>
    </recommendedName>
</protein>
<dbReference type="Gene3D" id="2.60.200.20">
    <property type="match status" value="1"/>
</dbReference>
<keyword evidence="2" id="KW-0645">Protease</keyword>
<keyword evidence="3" id="KW-0378">Hydrolase</keyword>
<dbReference type="InterPro" id="IPR001570">
    <property type="entry name" value="Peptidase_M4_C_domain"/>
</dbReference>
<feature type="chain" id="PRO_5045468484" description="FHA domain-containing protein" evidence="8">
    <location>
        <begin position="38"/>
        <end position="792"/>
    </location>
</feature>
<dbReference type="InterPro" id="IPR027268">
    <property type="entry name" value="Peptidase_M4/M1_CTD_sf"/>
</dbReference>
<keyword evidence="7" id="KW-1133">Transmembrane helix</keyword>
<evidence type="ECO:0000259" key="9">
    <source>
        <dbReference type="PROSITE" id="PS50006"/>
    </source>
</evidence>
<evidence type="ECO:0000256" key="5">
    <source>
        <dbReference type="ARBA" id="ARBA00023049"/>
    </source>
</evidence>
<keyword evidence="5" id="KW-0482">Metalloprotease</keyword>
<feature type="transmembrane region" description="Helical" evidence="7">
    <location>
        <begin position="600"/>
        <end position="619"/>
    </location>
</feature>
<dbReference type="Gene3D" id="1.10.390.10">
    <property type="entry name" value="Neutral Protease Domain 2"/>
    <property type="match status" value="1"/>
</dbReference>
<dbReference type="InterPro" id="IPR008984">
    <property type="entry name" value="SMAD_FHA_dom_sf"/>
</dbReference>
<evidence type="ECO:0000256" key="4">
    <source>
        <dbReference type="ARBA" id="ARBA00022833"/>
    </source>
</evidence>
<evidence type="ECO:0000256" key="6">
    <source>
        <dbReference type="SAM" id="MobiDB-lite"/>
    </source>
</evidence>
<keyword evidence="7" id="KW-0812">Transmembrane</keyword>
<dbReference type="Gene3D" id="3.10.170.10">
    <property type="match status" value="1"/>
</dbReference>
<evidence type="ECO:0000256" key="8">
    <source>
        <dbReference type="SAM" id="SignalP"/>
    </source>
</evidence>
<dbReference type="PANTHER" id="PTHR33794">
    <property type="entry name" value="BACILLOLYSIN"/>
    <property type="match status" value="1"/>
</dbReference>
<dbReference type="CDD" id="cd00060">
    <property type="entry name" value="FHA"/>
    <property type="match status" value="1"/>
</dbReference>
<keyword evidence="11" id="KW-1185">Reference proteome</keyword>
<dbReference type="InterPro" id="IPR000253">
    <property type="entry name" value="FHA_dom"/>
</dbReference>
<dbReference type="SUPFAM" id="SSF55486">
    <property type="entry name" value="Metalloproteases ('zincins'), catalytic domain"/>
    <property type="match status" value="1"/>
</dbReference>
<feature type="domain" description="FHA" evidence="9">
    <location>
        <begin position="716"/>
        <end position="766"/>
    </location>
</feature>
<feature type="compositionally biased region" description="Pro residues" evidence="6">
    <location>
        <begin position="550"/>
        <end position="566"/>
    </location>
</feature>
<dbReference type="PRINTS" id="PR00730">
    <property type="entry name" value="THERMOLYSIN"/>
</dbReference>
<comment type="similarity">
    <text evidence="1">Belongs to the peptidase M4 family.</text>
</comment>
<accession>A0ABM5YMH1</accession>
<dbReference type="Proteomes" id="UP000056750">
    <property type="component" value="Chromosome"/>
</dbReference>
<dbReference type="SMART" id="SM00240">
    <property type="entry name" value="FHA"/>
    <property type="match status" value="1"/>
</dbReference>
<dbReference type="InterPro" id="IPR050728">
    <property type="entry name" value="Zinc_Metalloprotease_M4"/>
</dbReference>
<proteinExistence type="inferred from homology"/>
<feature type="compositionally biased region" description="Polar residues" evidence="6">
    <location>
        <begin position="661"/>
        <end position="673"/>
    </location>
</feature>
<dbReference type="Pfam" id="PF02868">
    <property type="entry name" value="Peptidase_M4_C"/>
    <property type="match status" value="1"/>
</dbReference>
<feature type="signal peptide" evidence="8">
    <location>
        <begin position="1"/>
        <end position="37"/>
    </location>
</feature>
<dbReference type="InterPro" id="IPR023612">
    <property type="entry name" value="Peptidase_M4"/>
</dbReference>
<organism evidence="10 11">
    <name type="scientific">Alteromonas stellipolaris</name>
    <dbReference type="NCBI Taxonomy" id="233316"/>
    <lineage>
        <taxon>Bacteria</taxon>
        <taxon>Pseudomonadati</taxon>
        <taxon>Pseudomonadota</taxon>
        <taxon>Gammaproteobacteria</taxon>
        <taxon>Alteromonadales</taxon>
        <taxon>Alteromonadaceae</taxon>
        <taxon>Alteromonas/Salinimonas group</taxon>
        <taxon>Alteromonas</taxon>
    </lineage>
</organism>
<sequence length="792" mass="87045">MKLQKMKKTNFSFSKRRIAGMLWLGLLFSFQLEPTLAAEKIGVNRAPKPLENQSILSSAAERKAWVKNALSAQFNLDEHNTLDTKDQEQLLNSFRVVSVFQKYNKVPVVNGESRLLLNEKNQPAYVLGKHGNISSTSTTVPMLSEADALSRLQSAKETDVASRLVYWPSPEGHHVLAYEFEGEFTTKLGFAPSQRVFIDASTGEELDRIPLFHTAMHRQVNNFVAACNEFKVKFPLIPPLTDRVEARAMKMHARTEGSTPSNDASVETAFTLLGDAYEFIDAVLGMDSIDGNGLRLNMFINVHFLKGMPTIQCYGDVFNAMWMSRKQSLYVPEEGLHFIEITMHELAHGIVSNGSNLEYSFQSGALNESIADSIGIAFRIWLEHANKQTNSIKIPREYWILRMPSGPERDLADPSSLDFGQGSYPDHMDDFFSWPIKKDRGGVHINSSIMNMAFYLMANGGPHPRHSGTDKVVAIGLSSAVHIVAQAASKLLVQSSNFEDARFAYALAAEALHGKGSKEWISVHQAMDAVGVSGAWSMPQEIPEIEPEPETTPIPKPEPEPAPQPEPEQKQTETVPAPPAPEKRPEQTPAPSETQHDNQLIIILVLGGVGLCIALLALFKLKPAYSKNEGPVGYGAYISATRASSTSTSVHASRASSRTANETTSGTASSASKQPERQSSPSLTSVSLASPCYLQSLAGSQKLDISVATAAKGEGFVIGRALELVHLQLRDERISRRHLRIKLKGSSFTVEDLNSTHGTLLDGERLQAFTPAPIRHGQLLRIADFSYVFKVN</sequence>
<evidence type="ECO:0000313" key="10">
    <source>
        <dbReference type="EMBL" id="AMJ75633.1"/>
    </source>
</evidence>